<dbReference type="InterPro" id="IPR027417">
    <property type="entry name" value="P-loop_NTPase"/>
</dbReference>
<evidence type="ECO:0000313" key="3">
    <source>
        <dbReference type="Proteomes" id="UP001501598"/>
    </source>
</evidence>
<dbReference type="PANTHER" id="PTHR13696:SF99">
    <property type="entry name" value="COBYRINIC ACID AC-DIAMIDE SYNTHASE"/>
    <property type="match status" value="1"/>
</dbReference>
<dbReference type="InterPro" id="IPR050678">
    <property type="entry name" value="DNA_Partitioning_ATPase"/>
</dbReference>
<organism evidence="2 3">
    <name type="scientific">Pseudonocardia xishanensis</name>
    <dbReference type="NCBI Taxonomy" id="630995"/>
    <lineage>
        <taxon>Bacteria</taxon>
        <taxon>Bacillati</taxon>
        <taxon>Actinomycetota</taxon>
        <taxon>Actinomycetes</taxon>
        <taxon>Pseudonocardiales</taxon>
        <taxon>Pseudonocardiaceae</taxon>
        <taxon>Pseudonocardia</taxon>
    </lineage>
</organism>
<dbReference type="InterPro" id="IPR025669">
    <property type="entry name" value="AAA_dom"/>
</dbReference>
<protein>
    <submittedName>
        <fullName evidence="2">ParA family protein</fullName>
    </submittedName>
</protein>
<accession>A0ABP8S117</accession>
<dbReference type="Pfam" id="PF13614">
    <property type="entry name" value="AAA_31"/>
    <property type="match status" value="1"/>
</dbReference>
<dbReference type="SUPFAM" id="SSF52540">
    <property type="entry name" value="P-loop containing nucleoside triphosphate hydrolases"/>
    <property type="match status" value="1"/>
</dbReference>
<feature type="domain" description="AAA" evidence="1">
    <location>
        <begin position="14"/>
        <end position="193"/>
    </location>
</feature>
<evidence type="ECO:0000313" key="2">
    <source>
        <dbReference type="EMBL" id="GAA4554799.1"/>
    </source>
</evidence>
<gene>
    <name evidence="2" type="ORF">GCM10023175_53600</name>
</gene>
<sequence>MESRPSHAASPLPRITAILNQKGGVGKTGLTVGTGGALAERGRRVLLIDLDAQGHLTTEALGEDEVDPDLPNLAHALVGKYEGPVEDLILRRKPHASGGQLDLIPTSVAMFLVVRELYGRTRMPESRLARLLEGLPEGTYDHVLIDCPPSLDILTDNALVAADGLVIPVQPNNTSLRALRLLIEQIAVIEEEMRLPRRELYGLVPGIYRRPLSGIAKFKMEELEGYGNPAPGIPALPILAHLPLAAVVEEAWLSGATVVDYKPSHSISDAYRRIATRLDVAAGLSSEHEWTGLPPLESLSADAQNSQGSD</sequence>
<keyword evidence="3" id="KW-1185">Reference proteome</keyword>
<dbReference type="Proteomes" id="UP001501598">
    <property type="component" value="Unassembled WGS sequence"/>
</dbReference>
<evidence type="ECO:0000259" key="1">
    <source>
        <dbReference type="Pfam" id="PF13614"/>
    </source>
</evidence>
<reference evidence="3" key="1">
    <citation type="journal article" date="2019" name="Int. J. Syst. Evol. Microbiol.">
        <title>The Global Catalogue of Microorganisms (GCM) 10K type strain sequencing project: providing services to taxonomists for standard genome sequencing and annotation.</title>
        <authorList>
            <consortium name="The Broad Institute Genomics Platform"/>
            <consortium name="The Broad Institute Genome Sequencing Center for Infectious Disease"/>
            <person name="Wu L."/>
            <person name="Ma J."/>
        </authorList>
    </citation>
    <scope>NUCLEOTIDE SEQUENCE [LARGE SCALE GENOMIC DNA]</scope>
    <source>
        <strain evidence="3">JCM 17906</strain>
    </source>
</reference>
<dbReference type="RefSeq" id="WP_345424361.1">
    <property type="nucleotide sequence ID" value="NZ_BAABGT010000086.1"/>
</dbReference>
<proteinExistence type="predicted"/>
<name>A0ABP8S117_9PSEU</name>
<comment type="caution">
    <text evidence="2">The sequence shown here is derived from an EMBL/GenBank/DDBJ whole genome shotgun (WGS) entry which is preliminary data.</text>
</comment>
<dbReference type="CDD" id="cd02042">
    <property type="entry name" value="ParAB_family"/>
    <property type="match status" value="1"/>
</dbReference>
<dbReference type="EMBL" id="BAABGT010000086">
    <property type="protein sequence ID" value="GAA4554799.1"/>
    <property type="molecule type" value="Genomic_DNA"/>
</dbReference>
<dbReference type="Gene3D" id="3.40.50.300">
    <property type="entry name" value="P-loop containing nucleotide triphosphate hydrolases"/>
    <property type="match status" value="1"/>
</dbReference>
<dbReference type="PANTHER" id="PTHR13696">
    <property type="entry name" value="P-LOOP CONTAINING NUCLEOSIDE TRIPHOSPHATE HYDROLASE"/>
    <property type="match status" value="1"/>
</dbReference>